<accession>A0A0H2MIC0</accession>
<gene>
    <name evidence="1" type="ORF">WH96_00920</name>
</gene>
<sequence>MSQPLMPKATAVWLVENTSLTFEQIAEFCQLHTLEVQGIADGEVAVGIRGMDPIANSQITRAELERCEKDSSKALRFYQQDDLPQPSKRTKGPRYTPIAKRQDKPDGIAWLVRHHPELTDNHVSKLIGTTKKTIQAIRDRSHWNISNIRPRDPVLLGLCKQVDLNATIDKAIKEAEKAGRIIPKPEPMEEEVVAAPVKEELPEDPYEAFTRAFKKTD</sequence>
<dbReference type="OrthoDB" id="9789843at2"/>
<dbReference type="Proteomes" id="UP000035444">
    <property type="component" value="Unassembled WGS sequence"/>
</dbReference>
<evidence type="ECO:0000313" key="2">
    <source>
        <dbReference type="Proteomes" id="UP000035444"/>
    </source>
</evidence>
<dbReference type="Pfam" id="PF06242">
    <property type="entry name" value="TrcR"/>
    <property type="match status" value="1"/>
</dbReference>
<protein>
    <submittedName>
        <fullName evidence="1">Cytoplasmic protein</fullName>
    </submittedName>
</protein>
<dbReference type="STRING" id="1489064.WH96_00920"/>
<dbReference type="EMBL" id="LAQL01000002">
    <property type="protein sequence ID" value="KLN62133.1"/>
    <property type="molecule type" value="Genomic_DNA"/>
</dbReference>
<keyword evidence="2" id="KW-1185">Reference proteome</keyword>
<organism evidence="1 2">
    <name type="scientific">Kiloniella spongiae</name>
    <dbReference type="NCBI Taxonomy" id="1489064"/>
    <lineage>
        <taxon>Bacteria</taxon>
        <taxon>Pseudomonadati</taxon>
        <taxon>Pseudomonadota</taxon>
        <taxon>Alphaproteobacteria</taxon>
        <taxon>Rhodospirillales</taxon>
        <taxon>Kiloniellaceae</taxon>
        <taxon>Kiloniella</taxon>
    </lineage>
</organism>
<dbReference type="InterPro" id="IPR010421">
    <property type="entry name" value="TrcR"/>
</dbReference>
<proteinExistence type="predicted"/>
<reference evidence="1 2" key="1">
    <citation type="submission" date="2015-03" db="EMBL/GenBank/DDBJ databases">
        <title>Genome Sequence of Kiloniella spongiae MEBiC09566, isolated from a marine sponge.</title>
        <authorList>
            <person name="Shao Z."/>
            <person name="Wang L."/>
            <person name="Li X."/>
        </authorList>
    </citation>
    <scope>NUCLEOTIDE SEQUENCE [LARGE SCALE GENOMIC DNA]</scope>
    <source>
        <strain evidence="1 2">MEBiC09566</strain>
    </source>
</reference>
<evidence type="ECO:0000313" key="1">
    <source>
        <dbReference type="EMBL" id="KLN62133.1"/>
    </source>
</evidence>
<dbReference type="AlphaFoldDB" id="A0A0H2MIC0"/>
<dbReference type="PATRIC" id="fig|1489064.4.peg.1100"/>
<name>A0A0H2MIC0_9PROT</name>
<comment type="caution">
    <text evidence="1">The sequence shown here is derived from an EMBL/GenBank/DDBJ whole genome shotgun (WGS) entry which is preliminary data.</text>
</comment>
<dbReference type="RefSeq" id="WP_047762260.1">
    <property type="nucleotide sequence ID" value="NZ_LAQL01000002.1"/>
</dbReference>